<dbReference type="InterPro" id="IPR029044">
    <property type="entry name" value="Nucleotide-diphossugar_trans"/>
</dbReference>
<name>A0ABS7FFT5_9NEIS</name>
<dbReference type="CDD" id="cd00761">
    <property type="entry name" value="Glyco_tranf_GTA_type"/>
    <property type="match status" value="1"/>
</dbReference>
<feature type="domain" description="Glycosyltransferase 2-like" evidence="1">
    <location>
        <begin position="4"/>
        <end position="126"/>
    </location>
</feature>
<proteinExistence type="predicted"/>
<dbReference type="Pfam" id="PF00535">
    <property type="entry name" value="Glycos_transf_2"/>
    <property type="match status" value="1"/>
</dbReference>
<dbReference type="EMBL" id="JAHDTB010000013">
    <property type="protein sequence ID" value="MBW8288929.1"/>
    <property type="molecule type" value="Genomic_DNA"/>
</dbReference>
<dbReference type="InterPro" id="IPR001173">
    <property type="entry name" value="Glyco_trans_2-like"/>
</dbReference>
<dbReference type="Gene3D" id="3.90.550.10">
    <property type="entry name" value="Spore Coat Polysaccharide Biosynthesis Protein SpsA, Chain A"/>
    <property type="match status" value="1"/>
</dbReference>
<dbReference type="GeneID" id="89687620"/>
<protein>
    <submittedName>
        <fullName evidence="2">Glycosyltransferase family 2 protein</fullName>
    </submittedName>
</protein>
<comment type="caution">
    <text evidence="2">The sequence shown here is derived from an EMBL/GenBank/DDBJ whole genome shotgun (WGS) entry which is preliminary data.</text>
</comment>
<gene>
    <name evidence="2" type="ORF">KIF53_14940</name>
</gene>
<evidence type="ECO:0000313" key="2">
    <source>
        <dbReference type="EMBL" id="MBW8288929.1"/>
    </source>
</evidence>
<keyword evidence="3" id="KW-1185">Reference proteome</keyword>
<evidence type="ECO:0000313" key="3">
    <source>
        <dbReference type="Proteomes" id="UP000711178"/>
    </source>
</evidence>
<dbReference type="Proteomes" id="UP000711178">
    <property type="component" value="Unassembled WGS sequence"/>
</dbReference>
<dbReference type="RefSeq" id="WP_080770317.1">
    <property type="nucleotide sequence ID" value="NZ_CP142381.1"/>
</dbReference>
<sequence length="314" mass="35468">MRLSVIISTLSRKETLVRLLENISRQTRLPEEIVIVEAGSGNLGPSDIPVSIRELIVTIYPYQASLAYSRESGRKTATGDVIVFFDDDIIIPNTYIEDVASYMLENQDIMGVGGTYTDENVTKRVDKSLWVGRLLGIYADGHSNRILKSGWADYVRSGYLNDITPAQWLFGCNGAYRADAFKVPSVSIQKDMATWSFLEDAVLGAMLTRNYGMCLRILPTLAVRHAPPASFGSINKSTLRMRILYRYIFWRDFLDGVCTPSLPAFLVGMVANLLLMLKQERALWVAHECFQSLIFIYRNPKISWQHANDFIFGK</sequence>
<evidence type="ECO:0000259" key="1">
    <source>
        <dbReference type="Pfam" id="PF00535"/>
    </source>
</evidence>
<reference evidence="2 3" key="1">
    <citation type="submission" date="2021-05" db="EMBL/GenBank/DDBJ databases">
        <title>Draft Whole Genome Sequencing Of Biosensor Chromobacterium violaceum Strain CV026 Reveals A Regulatory RNA In Chromobacterium violaceum Phenotype Regulatory Network.</title>
        <authorList>
            <person name="Hong K.W."/>
            <person name="Chan K.G."/>
            <person name="Chang C.-Y."/>
        </authorList>
    </citation>
    <scope>NUCLEOTIDE SEQUENCE [LARGE SCALE GENOMIC DNA]</scope>
    <source>
        <strain evidence="2 3">ATCC 31532</strain>
    </source>
</reference>
<organism evidence="2 3">
    <name type="scientific">Chromobacterium subtsugae</name>
    <dbReference type="NCBI Taxonomy" id="251747"/>
    <lineage>
        <taxon>Bacteria</taxon>
        <taxon>Pseudomonadati</taxon>
        <taxon>Pseudomonadota</taxon>
        <taxon>Betaproteobacteria</taxon>
        <taxon>Neisseriales</taxon>
        <taxon>Chromobacteriaceae</taxon>
        <taxon>Chromobacterium</taxon>
    </lineage>
</organism>
<accession>A0ABS7FFT5</accession>
<dbReference type="SUPFAM" id="SSF53448">
    <property type="entry name" value="Nucleotide-diphospho-sugar transferases"/>
    <property type="match status" value="1"/>
</dbReference>